<comment type="caution">
    <text evidence="1">The sequence shown here is derived from an EMBL/GenBank/DDBJ whole genome shotgun (WGS) entry which is preliminary data.</text>
</comment>
<evidence type="ECO:0000313" key="1">
    <source>
        <dbReference type="EMBL" id="CCJ82436.1"/>
    </source>
</evidence>
<accession>A0ABP1WDR5</accession>
<dbReference type="Proteomes" id="UP000009342">
    <property type="component" value="Unassembled WGS sequence"/>
</dbReference>
<keyword evidence="2" id="KW-1185">Reference proteome</keyword>
<reference evidence="2" key="1">
    <citation type="journal article" date="2012" name="PLoS ONE">
        <title>Comparative analysis of genome sequences covering the seven cronobacter species.</title>
        <authorList>
            <person name="Joseph S."/>
            <person name="Desai P."/>
            <person name="Ji Y."/>
            <person name="Cummings C.A."/>
            <person name="Shih R."/>
            <person name="Degoricija L."/>
            <person name="Rico A."/>
            <person name="Brzoska P."/>
            <person name="Hamby S.E."/>
            <person name="Masood N."/>
            <person name="Hariri S."/>
            <person name="Sonbol H."/>
            <person name="Chuzhanova N."/>
            <person name="McClelland M."/>
            <person name="Furtado M.R."/>
            <person name="Forsythe S.J."/>
        </authorList>
    </citation>
    <scope>NUCLEOTIDE SEQUENCE [LARGE SCALE GENOMIC DNA]</scope>
    <source>
        <strain evidence="2">1210</strain>
    </source>
</reference>
<evidence type="ECO:0000313" key="2">
    <source>
        <dbReference type="Proteomes" id="UP000009342"/>
    </source>
</evidence>
<dbReference type="EMBL" id="CAKZ01000145">
    <property type="protein sequence ID" value="CCJ82436.1"/>
    <property type="molecule type" value="Genomic_DNA"/>
</dbReference>
<organism evidence="1 2">
    <name type="scientific">Cronobacter dublinensis 1210</name>
    <dbReference type="NCBI Taxonomy" id="1208656"/>
    <lineage>
        <taxon>Bacteria</taxon>
        <taxon>Pseudomonadati</taxon>
        <taxon>Pseudomonadota</taxon>
        <taxon>Gammaproteobacteria</taxon>
        <taxon>Enterobacterales</taxon>
        <taxon>Enterobacteriaceae</taxon>
        <taxon>Cronobacter</taxon>
    </lineage>
</organism>
<gene>
    <name evidence="1" type="ORF">BN134_3197</name>
</gene>
<sequence>MHPKILKNSVCKEKKEFVIGCIYSGGVDIASLNDKAACFVVWIKENIKAHRLIVTSLK</sequence>
<proteinExistence type="predicted"/>
<name>A0ABP1WDR5_9ENTR</name>
<protein>
    <submittedName>
        <fullName evidence="1">Uncharacterized protein</fullName>
    </submittedName>
</protein>